<feature type="region of interest" description="Disordered" evidence="1">
    <location>
        <begin position="1"/>
        <end position="23"/>
    </location>
</feature>
<name>A0A6A6VE54_9PLEO</name>
<feature type="region of interest" description="Disordered" evidence="1">
    <location>
        <begin position="41"/>
        <end position="93"/>
    </location>
</feature>
<reference evidence="2" key="1">
    <citation type="journal article" date="2020" name="Stud. Mycol.">
        <title>101 Dothideomycetes genomes: a test case for predicting lifestyles and emergence of pathogens.</title>
        <authorList>
            <person name="Haridas S."/>
            <person name="Albert R."/>
            <person name="Binder M."/>
            <person name="Bloem J."/>
            <person name="Labutti K."/>
            <person name="Salamov A."/>
            <person name="Andreopoulos B."/>
            <person name="Baker S."/>
            <person name="Barry K."/>
            <person name="Bills G."/>
            <person name="Bluhm B."/>
            <person name="Cannon C."/>
            <person name="Castanera R."/>
            <person name="Culley D."/>
            <person name="Daum C."/>
            <person name="Ezra D."/>
            <person name="Gonzalez J."/>
            <person name="Henrissat B."/>
            <person name="Kuo A."/>
            <person name="Liang C."/>
            <person name="Lipzen A."/>
            <person name="Lutzoni F."/>
            <person name="Magnuson J."/>
            <person name="Mondo S."/>
            <person name="Nolan M."/>
            <person name="Ohm R."/>
            <person name="Pangilinan J."/>
            <person name="Park H.-J."/>
            <person name="Ramirez L."/>
            <person name="Alfaro M."/>
            <person name="Sun H."/>
            <person name="Tritt A."/>
            <person name="Yoshinaga Y."/>
            <person name="Zwiers L.-H."/>
            <person name="Turgeon B."/>
            <person name="Goodwin S."/>
            <person name="Spatafora J."/>
            <person name="Crous P."/>
            <person name="Grigoriev I."/>
        </authorList>
    </citation>
    <scope>NUCLEOTIDE SEQUENCE</scope>
    <source>
        <strain evidence="2">CBS 119925</strain>
    </source>
</reference>
<dbReference type="Proteomes" id="UP000799440">
    <property type="component" value="Unassembled WGS sequence"/>
</dbReference>
<feature type="region of interest" description="Disordered" evidence="1">
    <location>
        <begin position="301"/>
        <end position="322"/>
    </location>
</feature>
<organism evidence="2 3">
    <name type="scientific">Sporormia fimetaria CBS 119925</name>
    <dbReference type="NCBI Taxonomy" id="1340428"/>
    <lineage>
        <taxon>Eukaryota</taxon>
        <taxon>Fungi</taxon>
        <taxon>Dikarya</taxon>
        <taxon>Ascomycota</taxon>
        <taxon>Pezizomycotina</taxon>
        <taxon>Dothideomycetes</taxon>
        <taxon>Pleosporomycetidae</taxon>
        <taxon>Pleosporales</taxon>
        <taxon>Sporormiaceae</taxon>
        <taxon>Sporormia</taxon>
    </lineage>
</organism>
<sequence length="457" mass="49343">MSSTTGQRVFREVDAGDGTPHSPPCKYAANVPEVYSRHLALDHPGAPRTNGGYGPAAATPAVNDNTAPSGNARHNTSAQDHDPAANTASIGKSFPLHECDPTNIATGLGDVRNMGSLIDRLVNESRAHGVRNPNRFVHTVLGLLEQYRLIPDDLIREMTEQGGFMPPEGIDQAFNFSTEDRLWEETIGMDDQEPDEAGGFGPPRDVNTAFYFSADDPEWDQVMGRAGSEESDGSDGSEDSETRSLLTSTTLSPQRDLPTPPHQVVITNDVGAHIDLTTPPPGTVEHLNGVDALLQAAIAEADQEDAASRTRIDNSPDPNDLSDLRAHISQVIGPNRQLVTPPESQEKHTVATIEMGPLDAPGRRVVTPEETGRSDPTPLDPIHLEDDDEYPSTLSLTRDEGKDEAGRQRIDSAHSSVTGDTAPTSSAAHKSTKRSREDDDDEVDVTFGRVVKRERVE</sequence>
<feature type="compositionally biased region" description="Polar residues" evidence="1">
    <location>
        <begin position="62"/>
        <end position="78"/>
    </location>
</feature>
<feature type="compositionally biased region" description="Polar residues" evidence="1">
    <location>
        <begin position="413"/>
        <end position="429"/>
    </location>
</feature>
<evidence type="ECO:0000256" key="1">
    <source>
        <dbReference type="SAM" id="MobiDB-lite"/>
    </source>
</evidence>
<evidence type="ECO:0000313" key="3">
    <source>
        <dbReference type="Proteomes" id="UP000799440"/>
    </source>
</evidence>
<accession>A0A6A6VE54</accession>
<feature type="region of interest" description="Disordered" evidence="1">
    <location>
        <begin position="223"/>
        <end position="262"/>
    </location>
</feature>
<feature type="compositionally biased region" description="Acidic residues" evidence="1">
    <location>
        <begin position="229"/>
        <end position="239"/>
    </location>
</feature>
<dbReference type="AlphaFoldDB" id="A0A6A6VE54"/>
<gene>
    <name evidence="2" type="ORF">M011DRAFT_467053</name>
</gene>
<evidence type="ECO:0000313" key="2">
    <source>
        <dbReference type="EMBL" id="KAF2748014.1"/>
    </source>
</evidence>
<keyword evidence="3" id="KW-1185">Reference proteome</keyword>
<feature type="compositionally biased region" description="Basic and acidic residues" evidence="1">
    <location>
        <begin position="397"/>
        <end position="412"/>
    </location>
</feature>
<protein>
    <submittedName>
        <fullName evidence="2">Uncharacterized protein</fullName>
    </submittedName>
</protein>
<proteinExistence type="predicted"/>
<feature type="region of interest" description="Disordered" evidence="1">
    <location>
        <begin position="337"/>
        <end position="457"/>
    </location>
</feature>
<dbReference type="EMBL" id="MU006570">
    <property type="protein sequence ID" value="KAF2748014.1"/>
    <property type="molecule type" value="Genomic_DNA"/>
</dbReference>